<dbReference type="NCBIfam" id="TIGR01297">
    <property type="entry name" value="CDF"/>
    <property type="match status" value="1"/>
</dbReference>
<dbReference type="SUPFAM" id="SSF160240">
    <property type="entry name" value="Cation efflux protein cytoplasmic domain-like"/>
    <property type="match status" value="1"/>
</dbReference>
<dbReference type="OrthoDB" id="9809646at2"/>
<gene>
    <name evidence="11" type="primary">czcD</name>
    <name evidence="11" type="ORF">AUR04nite_10710</name>
</gene>
<evidence type="ECO:0000259" key="10">
    <source>
        <dbReference type="Pfam" id="PF16916"/>
    </source>
</evidence>
<dbReference type="EMBL" id="BJNY01000005">
    <property type="protein sequence ID" value="GED05539.1"/>
    <property type="molecule type" value="Genomic_DNA"/>
</dbReference>
<dbReference type="AlphaFoldDB" id="A0A4Y4DJP7"/>
<evidence type="ECO:0000313" key="11">
    <source>
        <dbReference type="EMBL" id="GED05539.1"/>
    </source>
</evidence>
<dbReference type="RefSeq" id="WP_141362719.1">
    <property type="nucleotide sequence ID" value="NZ_BAAAJL010000008.1"/>
</dbReference>
<dbReference type="PANTHER" id="PTHR11562">
    <property type="entry name" value="CATION EFFLUX PROTEIN/ ZINC TRANSPORTER"/>
    <property type="match status" value="1"/>
</dbReference>
<keyword evidence="6" id="KW-0406">Ion transport</keyword>
<dbReference type="GO" id="GO:0005886">
    <property type="term" value="C:plasma membrane"/>
    <property type="evidence" value="ECO:0007669"/>
    <property type="project" value="TreeGrafter"/>
</dbReference>
<keyword evidence="3" id="KW-0813">Transport</keyword>
<dbReference type="InterPro" id="IPR058533">
    <property type="entry name" value="Cation_efflux_TM"/>
</dbReference>
<keyword evidence="5 8" id="KW-1133">Transmembrane helix</keyword>
<protein>
    <submittedName>
        <fullName evidence="11">Cation transporter</fullName>
    </submittedName>
</protein>
<sequence>MGHNHSHDHADNNRTRLAWAFAITASILVAEIIGAIATNSLALLVDAAHMLTDTAGLLLALTAANLIMRKPTVKRTWGFRRAEVLSATLQSALLLAVGIYAAIDAVQRLFEPPEVQPTGLLIFGIVGLLGNVASMWIISGGKNNNLNMRAAFLEVVNDALGSVAVIVAALVITYTGWMRADSIAALLISALIVPRALSLLKETTHILLESTPRGLDLNAVRSHLEGQHGVIAVHDLHASQIASNLPVLTAHIVVKDDMFDADAAGGLLRNLQQCVAAHFEVSIEHSTFQIEPESHRSSELNTQC</sequence>
<dbReference type="InterPro" id="IPR027470">
    <property type="entry name" value="Cation_efflux_CTD"/>
</dbReference>
<accession>A0A4Y4DJP7</accession>
<comment type="similarity">
    <text evidence="2">Belongs to the cation diffusion facilitator (CDF) transporter (TC 2.A.4) family. SLC30A subfamily.</text>
</comment>
<dbReference type="Pfam" id="PF01545">
    <property type="entry name" value="Cation_efflux"/>
    <property type="match status" value="1"/>
</dbReference>
<evidence type="ECO:0000256" key="7">
    <source>
        <dbReference type="ARBA" id="ARBA00023136"/>
    </source>
</evidence>
<feature type="transmembrane region" description="Helical" evidence="8">
    <location>
        <begin position="115"/>
        <end position="138"/>
    </location>
</feature>
<dbReference type="PANTHER" id="PTHR11562:SF17">
    <property type="entry name" value="RE54080P-RELATED"/>
    <property type="match status" value="1"/>
</dbReference>
<dbReference type="Gene3D" id="1.20.1510.10">
    <property type="entry name" value="Cation efflux protein transmembrane domain"/>
    <property type="match status" value="1"/>
</dbReference>
<evidence type="ECO:0000259" key="9">
    <source>
        <dbReference type="Pfam" id="PF01545"/>
    </source>
</evidence>
<reference evidence="11 12" key="1">
    <citation type="submission" date="2019-06" db="EMBL/GenBank/DDBJ databases">
        <title>Whole genome shotgun sequence of Glutamicibacter uratoxydans NBRC 15515.</title>
        <authorList>
            <person name="Hosoyama A."/>
            <person name="Uohara A."/>
            <person name="Ohji S."/>
            <person name="Ichikawa N."/>
        </authorList>
    </citation>
    <scope>NUCLEOTIDE SEQUENCE [LARGE SCALE GENOMIC DNA]</scope>
    <source>
        <strain evidence="11 12">NBRC 15515</strain>
    </source>
</reference>
<evidence type="ECO:0000313" key="12">
    <source>
        <dbReference type="Proteomes" id="UP000316612"/>
    </source>
</evidence>
<feature type="domain" description="Cation efflux protein cytoplasmic" evidence="10">
    <location>
        <begin position="212"/>
        <end position="293"/>
    </location>
</feature>
<feature type="transmembrane region" description="Helical" evidence="8">
    <location>
        <begin position="17"/>
        <end position="37"/>
    </location>
</feature>
<keyword evidence="7 8" id="KW-0472">Membrane</keyword>
<evidence type="ECO:0000256" key="3">
    <source>
        <dbReference type="ARBA" id="ARBA00022448"/>
    </source>
</evidence>
<evidence type="ECO:0000256" key="2">
    <source>
        <dbReference type="ARBA" id="ARBA00008873"/>
    </source>
</evidence>
<dbReference type="Proteomes" id="UP000316612">
    <property type="component" value="Unassembled WGS sequence"/>
</dbReference>
<dbReference type="GO" id="GO:0005385">
    <property type="term" value="F:zinc ion transmembrane transporter activity"/>
    <property type="evidence" value="ECO:0007669"/>
    <property type="project" value="TreeGrafter"/>
</dbReference>
<comment type="subcellular location">
    <subcellularLocation>
        <location evidence="1">Membrane</location>
        <topology evidence="1">Multi-pass membrane protein</topology>
    </subcellularLocation>
</comment>
<keyword evidence="4 8" id="KW-0812">Transmembrane</keyword>
<proteinExistence type="inferred from homology"/>
<dbReference type="InterPro" id="IPR036837">
    <property type="entry name" value="Cation_efflux_CTD_sf"/>
</dbReference>
<organism evidence="11 12">
    <name type="scientific">Glutamicibacter uratoxydans</name>
    <name type="common">Arthrobacter uratoxydans</name>
    <dbReference type="NCBI Taxonomy" id="43667"/>
    <lineage>
        <taxon>Bacteria</taxon>
        <taxon>Bacillati</taxon>
        <taxon>Actinomycetota</taxon>
        <taxon>Actinomycetes</taxon>
        <taxon>Micrococcales</taxon>
        <taxon>Micrococcaceae</taxon>
        <taxon>Glutamicibacter</taxon>
    </lineage>
</organism>
<comment type="caution">
    <text evidence="11">The sequence shown here is derived from an EMBL/GenBank/DDBJ whole genome shotgun (WGS) entry which is preliminary data.</text>
</comment>
<feature type="transmembrane region" description="Helical" evidence="8">
    <location>
        <begin position="159"/>
        <end position="177"/>
    </location>
</feature>
<dbReference type="InterPro" id="IPR027469">
    <property type="entry name" value="Cation_efflux_TMD_sf"/>
</dbReference>
<evidence type="ECO:0000256" key="4">
    <source>
        <dbReference type="ARBA" id="ARBA00022692"/>
    </source>
</evidence>
<evidence type="ECO:0000256" key="6">
    <source>
        <dbReference type="ARBA" id="ARBA00023065"/>
    </source>
</evidence>
<evidence type="ECO:0000256" key="8">
    <source>
        <dbReference type="SAM" id="Phobius"/>
    </source>
</evidence>
<feature type="domain" description="Cation efflux protein transmembrane" evidence="9">
    <location>
        <begin position="20"/>
        <end position="208"/>
    </location>
</feature>
<dbReference type="InterPro" id="IPR050681">
    <property type="entry name" value="CDF/SLC30A"/>
</dbReference>
<evidence type="ECO:0000256" key="5">
    <source>
        <dbReference type="ARBA" id="ARBA00022989"/>
    </source>
</evidence>
<feature type="transmembrane region" description="Helical" evidence="8">
    <location>
        <begin position="84"/>
        <end position="103"/>
    </location>
</feature>
<dbReference type="SUPFAM" id="SSF161111">
    <property type="entry name" value="Cation efflux protein transmembrane domain-like"/>
    <property type="match status" value="1"/>
</dbReference>
<evidence type="ECO:0000256" key="1">
    <source>
        <dbReference type="ARBA" id="ARBA00004141"/>
    </source>
</evidence>
<dbReference type="InterPro" id="IPR002524">
    <property type="entry name" value="Cation_efflux"/>
</dbReference>
<feature type="transmembrane region" description="Helical" evidence="8">
    <location>
        <begin position="43"/>
        <end position="64"/>
    </location>
</feature>
<name>A0A4Y4DJP7_GLUUR</name>
<keyword evidence="12" id="KW-1185">Reference proteome</keyword>
<dbReference type="Pfam" id="PF16916">
    <property type="entry name" value="ZT_dimer"/>
    <property type="match status" value="1"/>
</dbReference>